<dbReference type="GO" id="GO:0016020">
    <property type="term" value="C:membrane"/>
    <property type="evidence" value="ECO:0007669"/>
    <property type="project" value="UniProtKB-SubCell"/>
</dbReference>
<feature type="transmembrane region" description="Helical" evidence="5">
    <location>
        <begin position="295"/>
        <end position="317"/>
    </location>
</feature>
<name>I3D4Y6_9ARCH</name>
<comment type="subcellular location">
    <subcellularLocation>
        <location evidence="1">Membrane</location>
        <topology evidence="1">Multi-pass membrane protein</topology>
    </subcellularLocation>
</comment>
<keyword evidence="7" id="KW-1185">Reference proteome</keyword>
<evidence type="ECO:0000256" key="2">
    <source>
        <dbReference type="ARBA" id="ARBA00022692"/>
    </source>
</evidence>
<dbReference type="InterPro" id="IPR005496">
    <property type="entry name" value="Integral_membrane_TerC"/>
</dbReference>
<feature type="transmembrane region" description="Helical" evidence="5">
    <location>
        <begin position="242"/>
        <end position="262"/>
    </location>
</feature>
<feature type="transmembrane region" description="Helical" evidence="5">
    <location>
        <begin position="148"/>
        <end position="166"/>
    </location>
</feature>
<sequence>MQLSEFELWVVFGIIIGISLSVDLGVINKIRSKFKNKFENTKTINIVDGLSFKQSLVRSIVWIILAGIFAIIIFFTFGEHKTLEFLTGYVLEESLSVDNMMLFLLVFTTLGIPHKYQKRILSVGILSAIGMRIFVILVGASLLDNFHWMIYVFGGILLIGAFRMIFQRKEDKIDLEKNVAVKFLKKFMPIRTEITEQKFFTKIDGVLYATPLFVALIIIEMTDLVFAMDSIPAVLAITTDPFIVITSNIFAISGLRALYFLISSVIHKLYYLKTGLIVLLFFISIKMIISEIYEISTIVSFMIVALILSIVIIASIIKASRVKNES</sequence>
<protein>
    <submittedName>
        <fullName evidence="6">Integral membrane protein, TerC family</fullName>
    </submittedName>
</protein>
<feature type="transmembrane region" description="Helical" evidence="5">
    <location>
        <begin position="60"/>
        <end position="77"/>
    </location>
</feature>
<feature type="transmembrane region" description="Helical" evidence="5">
    <location>
        <begin position="6"/>
        <end position="27"/>
    </location>
</feature>
<evidence type="ECO:0000256" key="3">
    <source>
        <dbReference type="ARBA" id="ARBA00022989"/>
    </source>
</evidence>
<comment type="caution">
    <text evidence="6">The sequence shown here is derived from an EMBL/GenBank/DDBJ whole genome shotgun (WGS) entry which is preliminary data.</text>
</comment>
<dbReference type="RefSeq" id="WP_008297132.1">
    <property type="nucleotide sequence ID" value="NZ_AEXL02000023.1"/>
</dbReference>
<reference evidence="6 7" key="1">
    <citation type="journal article" date="2012" name="J. Bacteriol.">
        <title>Genome sequence of "Candidatus Nitrosopumilus salaria" BD31, an ammonia-oxidizing archaeon from the San Francisco Bay estuary.</title>
        <authorList>
            <person name="Mosier A.C."/>
            <person name="Allen E.E."/>
            <person name="Kim M."/>
            <person name="Ferriera S."/>
            <person name="Francis C.A."/>
        </authorList>
    </citation>
    <scope>NUCLEOTIDE SEQUENCE [LARGE SCALE GENOMIC DNA]</scope>
    <source>
        <strain evidence="6 7">BD31</strain>
    </source>
</reference>
<proteinExistence type="predicted"/>
<feature type="transmembrane region" description="Helical" evidence="5">
    <location>
        <begin position="97"/>
        <end position="113"/>
    </location>
</feature>
<dbReference type="OrthoDB" id="8271at2157"/>
<dbReference type="EMBL" id="AEXL02000023">
    <property type="protein sequence ID" value="EIJ66779.1"/>
    <property type="molecule type" value="Genomic_DNA"/>
</dbReference>
<evidence type="ECO:0000313" key="7">
    <source>
        <dbReference type="Proteomes" id="UP000003423"/>
    </source>
</evidence>
<evidence type="ECO:0000313" key="6">
    <source>
        <dbReference type="EMBL" id="EIJ66779.1"/>
    </source>
</evidence>
<dbReference type="AlphaFoldDB" id="I3D4Y6"/>
<evidence type="ECO:0000256" key="1">
    <source>
        <dbReference type="ARBA" id="ARBA00004141"/>
    </source>
</evidence>
<evidence type="ECO:0000256" key="4">
    <source>
        <dbReference type="ARBA" id="ARBA00023136"/>
    </source>
</evidence>
<keyword evidence="3 5" id="KW-1133">Transmembrane helix</keyword>
<organism evidence="6 7">
    <name type="scientific">Candidatus Nitrosopumilus salarius BD31</name>
    <dbReference type="NCBI Taxonomy" id="859350"/>
    <lineage>
        <taxon>Archaea</taxon>
        <taxon>Nitrososphaerota</taxon>
        <taxon>Nitrososphaeria</taxon>
        <taxon>Nitrosopumilales</taxon>
        <taxon>Nitrosopumilaceae</taxon>
        <taxon>Nitrosopumilus</taxon>
    </lineage>
</organism>
<dbReference type="Proteomes" id="UP000003423">
    <property type="component" value="Unassembled WGS sequence"/>
</dbReference>
<dbReference type="PANTHER" id="PTHR30238">
    <property type="entry name" value="MEMBRANE BOUND PREDICTED REDOX MODULATOR"/>
    <property type="match status" value="1"/>
</dbReference>
<evidence type="ECO:0000256" key="5">
    <source>
        <dbReference type="SAM" id="Phobius"/>
    </source>
</evidence>
<feature type="transmembrane region" description="Helical" evidence="5">
    <location>
        <begin position="120"/>
        <end position="142"/>
    </location>
</feature>
<feature type="transmembrane region" description="Helical" evidence="5">
    <location>
        <begin position="206"/>
        <end position="227"/>
    </location>
</feature>
<dbReference type="NCBIfam" id="TIGR03718">
    <property type="entry name" value="R_switched_Alx"/>
    <property type="match status" value="1"/>
</dbReference>
<accession>I3D4Y6</accession>
<keyword evidence="2 5" id="KW-0812">Transmembrane</keyword>
<gene>
    <name evidence="6" type="ORF">BD31_I0318</name>
</gene>
<dbReference type="PATRIC" id="fig|859350.6.peg.268"/>
<dbReference type="InterPro" id="IPR022369">
    <property type="entry name" value="Integral_membrane_TerC_rswitch"/>
</dbReference>
<feature type="transmembrane region" description="Helical" evidence="5">
    <location>
        <begin position="269"/>
        <end position="289"/>
    </location>
</feature>
<dbReference type="PANTHER" id="PTHR30238:SF0">
    <property type="entry name" value="THYLAKOID MEMBRANE PROTEIN TERC, CHLOROPLASTIC"/>
    <property type="match status" value="1"/>
</dbReference>
<keyword evidence="4 5" id="KW-0472">Membrane</keyword>
<dbReference type="Pfam" id="PF03741">
    <property type="entry name" value="TerC"/>
    <property type="match status" value="1"/>
</dbReference>